<reference evidence="1" key="1">
    <citation type="submission" date="2022-05" db="EMBL/GenBank/DDBJ databases">
        <title>The Musa troglodytarum L. genome provides insights into the mechanism of non-climacteric behaviour and enrichment of carotenoids.</title>
        <authorList>
            <person name="Wang J."/>
        </authorList>
    </citation>
    <scope>NUCLEOTIDE SEQUENCE</scope>
    <source>
        <tissue evidence="1">Leaf</tissue>
    </source>
</reference>
<name>A0A9E7G7B9_9LILI</name>
<keyword evidence="2" id="KW-1185">Reference proteome</keyword>
<evidence type="ECO:0000313" key="1">
    <source>
        <dbReference type="EMBL" id="URE09075.1"/>
    </source>
</evidence>
<sequence length="125" mass="14327">MRRVTALWAHHPGRVPTTFSRPTNARTQPEMDGRWIRVRANGRSDVNCFCNFFYDVALIKSVAGPLAISSPNRHVRRLPSFRSPFLALCAAYHVRAHVATITSQVHLHTISLFIRFKTSQFLQLR</sequence>
<dbReference type="Proteomes" id="UP001055439">
    <property type="component" value="Chromosome 6"/>
</dbReference>
<dbReference type="AlphaFoldDB" id="A0A9E7G7B9"/>
<proteinExistence type="predicted"/>
<protein>
    <submittedName>
        <fullName evidence="1">Uncharacterized protein</fullName>
    </submittedName>
</protein>
<organism evidence="1 2">
    <name type="scientific">Musa troglodytarum</name>
    <name type="common">fe'i banana</name>
    <dbReference type="NCBI Taxonomy" id="320322"/>
    <lineage>
        <taxon>Eukaryota</taxon>
        <taxon>Viridiplantae</taxon>
        <taxon>Streptophyta</taxon>
        <taxon>Embryophyta</taxon>
        <taxon>Tracheophyta</taxon>
        <taxon>Spermatophyta</taxon>
        <taxon>Magnoliopsida</taxon>
        <taxon>Liliopsida</taxon>
        <taxon>Zingiberales</taxon>
        <taxon>Musaceae</taxon>
        <taxon>Musa</taxon>
    </lineage>
</organism>
<accession>A0A9E7G7B9</accession>
<dbReference type="EMBL" id="CP097508">
    <property type="protein sequence ID" value="URE09075.1"/>
    <property type="molecule type" value="Genomic_DNA"/>
</dbReference>
<gene>
    <name evidence="1" type="ORF">MUK42_37381</name>
</gene>
<evidence type="ECO:0000313" key="2">
    <source>
        <dbReference type="Proteomes" id="UP001055439"/>
    </source>
</evidence>